<dbReference type="SMART" id="SM00847">
    <property type="entry name" value="HA2"/>
    <property type="match status" value="1"/>
</dbReference>
<dbReference type="Pfam" id="PF04408">
    <property type="entry name" value="WHD_HA2"/>
    <property type="match status" value="1"/>
</dbReference>
<dbReference type="PROSITE" id="PS51192">
    <property type="entry name" value="HELICASE_ATP_BIND_1"/>
    <property type="match status" value="1"/>
</dbReference>
<evidence type="ECO:0000256" key="5">
    <source>
        <dbReference type="SAM" id="MobiDB-lite"/>
    </source>
</evidence>
<feature type="domain" description="Helicase C-terminal" evidence="7">
    <location>
        <begin position="645"/>
        <end position="818"/>
    </location>
</feature>
<keyword evidence="2" id="KW-0378">Hydrolase</keyword>
<dbReference type="Proteomes" id="UP000694888">
    <property type="component" value="Unplaced"/>
</dbReference>
<dbReference type="InterPro" id="IPR014001">
    <property type="entry name" value="Helicase_ATP-bd"/>
</dbReference>
<feature type="compositionally biased region" description="Low complexity" evidence="5">
    <location>
        <begin position="191"/>
        <end position="205"/>
    </location>
</feature>
<proteinExistence type="predicted"/>
<feature type="compositionally biased region" description="Gly residues" evidence="5">
    <location>
        <begin position="75"/>
        <end position="92"/>
    </location>
</feature>
<evidence type="ECO:0000259" key="6">
    <source>
        <dbReference type="PROSITE" id="PS51192"/>
    </source>
</evidence>
<feature type="compositionally biased region" description="Basic and acidic residues" evidence="5">
    <location>
        <begin position="129"/>
        <end position="141"/>
    </location>
</feature>
<reference evidence="9 10" key="1">
    <citation type="submission" date="2025-05" db="UniProtKB">
        <authorList>
            <consortium name="RefSeq"/>
        </authorList>
    </citation>
    <scope>IDENTIFICATION</scope>
</reference>
<dbReference type="InterPro" id="IPR027417">
    <property type="entry name" value="P-loop_NTPase"/>
</dbReference>
<dbReference type="Pfam" id="PF26026">
    <property type="entry name" value="RNA_hel_CTD"/>
    <property type="match status" value="1"/>
</dbReference>
<dbReference type="PROSITE" id="PS51194">
    <property type="entry name" value="HELICASE_CTER"/>
    <property type="match status" value="1"/>
</dbReference>
<dbReference type="Pfam" id="PF00270">
    <property type="entry name" value="DEAD"/>
    <property type="match status" value="1"/>
</dbReference>
<dbReference type="PANTHER" id="PTHR18934">
    <property type="entry name" value="ATP-DEPENDENT RNA HELICASE"/>
    <property type="match status" value="1"/>
</dbReference>
<evidence type="ECO:0000256" key="2">
    <source>
        <dbReference type="ARBA" id="ARBA00022801"/>
    </source>
</evidence>
<dbReference type="SMART" id="SM00487">
    <property type="entry name" value="DEXDc"/>
    <property type="match status" value="1"/>
</dbReference>
<dbReference type="RefSeq" id="XP_012944943.1">
    <property type="nucleotide sequence ID" value="XM_013089489.2"/>
</dbReference>
<organism evidence="8 9">
    <name type="scientific">Aplysia californica</name>
    <name type="common">California sea hare</name>
    <dbReference type="NCBI Taxonomy" id="6500"/>
    <lineage>
        <taxon>Eukaryota</taxon>
        <taxon>Metazoa</taxon>
        <taxon>Spiralia</taxon>
        <taxon>Lophotrochozoa</taxon>
        <taxon>Mollusca</taxon>
        <taxon>Gastropoda</taxon>
        <taxon>Heterobranchia</taxon>
        <taxon>Euthyneura</taxon>
        <taxon>Tectipleura</taxon>
        <taxon>Aplysiida</taxon>
        <taxon>Aplysioidea</taxon>
        <taxon>Aplysiidae</taxon>
        <taxon>Aplysia</taxon>
    </lineage>
</organism>
<dbReference type="SUPFAM" id="SSF52540">
    <property type="entry name" value="P-loop containing nucleoside triphosphate hydrolases"/>
    <property type="match status" value="1"/>
</dbReference>
<dbReference type="InterPro" id="IPR011545">
    <property type="entry name" value="DEAD/DEAH_box_helicase_dom"/>
</dbReference>
<evidence type="ECO:0000313" key="8">
    <source>
        <dbReference type="Proteomes" id="UP000694888"/>
    </source>
</evidence>
<dbReference type="RefSeq" id="XP_012944942.1">
    <property type="nucleotide sequence ID" value="XM_013089488.2"/>
</dbReference>
<dbReference type="Pfam" id="PF21010">
    <property type="entry name" value="HA2_C"/>
    <property type="match status" value="1"/>
</dbReference>
<gene>
    <name evidence="9 10" type="primary">LOC101845366</name>
</gene>
<feature type="compositionally biased region" description="Gly residues" evidence="5">
    <location>
        <begin position="1"/>
        <end position="14"/>
    </location>
</feature>
<dbReference type="InterPro" id="IPR048333">
    <property type="entry name" value="HA2_WH"/>
</dbReference>
<dbReference type="PANTHER" id="PTHR18934:SF237">
    <property type="entry name" value="ATP-DEPENDENT DNA_RNA HELICASE DHX36"/>
    <property type="match status" value="1"/>
</dbReference>
<evidence type="ECO:0000313" key="9">
    <source>
        <dbReference type="RefSeq" id="XP_012944942.1"/>
    </source>
</evidence>
<dbReference type="Gene3D" id="1.20.120.1080">
    <property type="match status" value="1"/>
</dbReference>
<keyword evidence="8" id="KW-1185">Reference proteome</keyword>
<dbReference type="GO" id="GO:0004386">
    <property type="term" value="F:helicase activity"/>
    <property type="evidence" value="ECO:0007669"/>
    <property type="project" value="UniProtKB-KW"/>
</dbReference>
<dbReference type="SMART" id="SM00490">
    <property type="entry name" value="HELICc"/>
    <property type="match status" value="1"/>
</dbReference>
<dbReference type="InterPro" id="IPR059023">
    <property type="entry name" value="RNA_hel_CTD"/>
</dbReference>
<dbReference type="InterPro" id="IPR001650">
    <property type="entry name" value="Helicase_C-like"/>
</dbReference>
<protein>
    <submittedName>
        <fullName evidence="9 10">ATP-dependent DNA/RNA helicase DHX36</fullName>
    </submittedName>
</protein>
<feature type="compositionally biased region" description="Gly residues" evidence="5">
    <location>
        <begin position="51"/>
        <end position="63"/>
    </location>
</feature>
<keyword evidence="1" id="KW-0547">Nucleotide-binding</keyword>
<evidence type="ECO:0000256" key="4">
    <source>
        <dbReference type="ARBA" id="ARBA00022840"/>
    </source>
</evidence>
<feature type="region of interest" description="Disordered" evidence="5">
    <location>
        <begin position="1"/>
        <end position="307"/>
    </location>
</feature>
<dbReference type="GeneID" id="101845366"/>
<dbReference type="CDD" id="cd18791">
    <property type="entry name" value="SF2_C_RHA"/>
    <property type="match status" value="1"/>
</dbReference>
<feature type="compositionally biased region" description="Basic and acidic residues" evidence="5">
    <location>
        <begin position="100"/>
        <end position="109"/>
    </location>
</feature>
<evidence type="ECO:0000256" key="3">
    <source>
        <dbReference type="ARBA" id="ARBA00022806"/>
    </source>
</evidence>
<dbReference type="Pfam" id="PF07717">
    <property type="entry name" value="OB_NTP_bind"/>
    <property type="match status" value="1"/>
</dbReference>
<dbReference type="Pfam" id="PF00271">
    <property type="entry name" value="Helicase_C"/>
    <property type="match status" value="1"/>
</dbReference>
<evidence type="ECO:0000313" key="10">
    <source>
        <dbReference type="RefSeq" id="XP_012944943.1"/>
    </source>
</evidence>
<feature type="domain" description="Helicase ATP-binding" evidence="6">
    <location>
        <begin position="396"/>
        <end position="568"/>
    </location>
</feature>
<keyword evidence="4" id="KW-0067">ATP-binding</keyword>
<evidence type="ECO:0000256" key="1">
    <source>
        <dbReference type="ARBA" id="ARBA00022741"/>
    </source>
</evidence>
<keyword evidence="3 9" id="KW-0347">Helicase</keyword>
<feature type="compositionally biased region" description="Polar residues" evidence="5">
    <location>
        <begin position="245"/>
        <end position="256"/>
    </location>
</feature>
<feature type="compositionally biased region" description="Basic and acidic residues" evidence="5">
    <location>
        <begin position="167"/>
        <end position="186"/>
    </location>
</feature>
<feature type="region of interest" description="Disordered" evidence="5">
    <location>
        <begin position="337"/>
        <end position="359"/>
    </location>
</feature>
<feature type="compositionally biased region" description="Low complexity" evidence="5">
    <location>
        <begin position="17"/>
        <end position="37"/>
    </location>
</feature>
<evidence type="ECO:0000259" key="7">
    <source>
        <dbReference type="PROSITE" id="PS51194"/>
    </source>
</evidence>
<sequence>MSYGGRGGHWGGRGNARRGAYGNNWQQSQQGWSNNQGQGFGAPSYGQGNWSQGGQGGADGQGLMGPVPTGNAYQGYGGGQGNTFQSYGGGGRGRGRGRRDRRETHRCELPPDSSMDGSEEGGEGSQSGGRERPPPGLRGRDIGMWYAKRSQARKEREQKQNRPTVSMDRRQEHQIRQLLTDLKDSDDTPPATSHSGMSASSSATTPMHLPGGGKSRKLQSDRGFDEEEDQTAKRPSSGAGAAWDSTGQQGKSQTRFVYQDKQTDMFPESSEPPDNWEVLAGEEETEEKKGDGSFFVEVVPPGGASNLPLKEEEDMEEEEVPSVAGVVQYLRSHGDYPYASEEPEADFASSVPQSENPTLDKEMQETSRKLLNNPQFTKMLEFRHKLPSYEMKETLVSAVQENQVLVVSGETGCGKTTQVPQFILDDYIERGLGSQCRLICTQPRRISAISVAERVAAERCDRVNDSQQSSVGYQIRLEAKRPRSQGSILFCTTGIVLKFLESDPKLQRATHVIIDEIHERDLQSDFLMIILKDLLAVRRDLKVILMSATLNAEMFSHYFNDCPMLNIPGYTFPVKEYLLENIIEMTGYRLREGNTGFRGRKRDTQKDREERENYMVWLRTLIGRYDMKTIEVLNKFDYSCIDLDLIQHIIHYICTQMEDGAILVFVPGWEEIKKLNEMIQKTAQSRSGSLRVIPLHSLMPTVNQREIFDRPPPGVRKIVIATNIAETSITIDDVVFVIDCGKIKVKDFNPDMNLTSLEPQWVSKANAKQRRGRAGRVQPGHCFHLYTEFRYQLCRDYLPPEMLRTRLEELCLQIKLLKLGRIVPFIGKAMQHPSMEAITHAVDTLRELNALDHDENLLPLGYHLARMPVEPHTGKMILFGAMFCCLDPILTVAASLSFKDAFTVPLGKEAEADKARKRLARGSKSDHIMLINAFSGWEENQKRGQSGQFCWENFLSDNTLRMLRDMKKQLAELLHDTGFVASRNPKDGPANINSDKSSLIRAVLCAGLYPNVAQVTKVHKPGHKRPGGVAMTMKDDSRVAVHPKSVNSEESFFESKWMVFYYKLKTTKVYIHDCTMVSPYPLLFFGGEIKILRDQGTELVSVDDWVIFKASASTAQVVKELRQQLDKLLTRKITRPGPTSWDNSTSEGPLMAAIADLLCTEEAGQSMGGSIGYPPEGQ</sequence>
<accession>A0ABM1AC89</accession>
<dbReference type="InterPro" id="IPR007502">
    <property type="entry name" value="Helicase-assoc_dom"/>
</dbReference>
<dbReference type="InterPro" id="IPR011709">
    <property type="entry name" value="DEAD-box_helicase_OB_fold"/>
</dbReference>
<name>A0ABM1AC89_APLCA</name>
<dbReference type="Gene3D" id="3.40.50.300">
    <property type="entry name" value="P-loop containing nucleotide triphosphate hydrolases"/>
    <property type="match status" value="2"/>
</dbReference>